<dbReference type="Pfam" id="PF06985">
    <property type="entry name" value="HET"/>
    <property type="match status" value="1"/>
</dbReference>
<evidence type="ECO:0000313" key="4">
    <source>
        <dbReference type="Proteomes" id="UP000184330"/>
    </source>
</evidence>
<dbReference type="PANTHER" id="PTHR24148:SF82">
    <property type="entry name" value="HETEROKARYON INCOMPATIBILITY DOMAIN-CONTAINING PROTEIN"/>
    <property type="match status" value="1"/>
</dbReference>
<dbReference type="InterPro" id="IPR018247">
    <property type="entry name" value="EF_Hand_1_Ca_BS"/>
</dbReference>
<name>A0A1L7X2I1_9HELO</name>
<evidence type="ECO:0000256" key="1">
    <source>
        <dbReference type="SAM" id="MobiDB-lite"/>
    </source>
</evidence>
<dbReference type="EMBL" id="FJOG01000013">
    <property type="protein sequence ID" value="CZR59226.1"/>
    <property type="molecule type" value="Genomic_DNA"/>
</dbReference>
<dbReference type="Proteomes" id="UP000184330">
    <property type="component" value="Unassembled WGS sequence"/>
</dbReference>
<feature type="region of interest" description="Disordered" evidence="1">
    <location>
        <begin position="1"/>
        <end position="22"/>
    </location>
</feature>
<feature type="compositionally biased region" description="Basic and acidic residues" evidence="1">
    <location>
        <begin position="1"/>
        <end position="10"/>
    </location>
</feature>
<keyword evidence="4" id="KW-1185">Reference proteome</keyword>
<protein>
    <recommendedName>
        <fullName evidence="2">Heterokaryon incompatibility domain-containing protein</fullName>
    </recommendedName>
</protein>
<dbReference type="InterPro" id="IPR010730">
    <property type="entry name" value="HET"/>
</dbReference>
<feature type="domain" description="Heterokaryon incompatibility" evidence="2">
    <location>
        <begin position="206"/>
        <end position="311"/>
    </location>
</feature>
<evidence type="ECO:0000259" key="2">
    <source>
        <dbReference type="Pfam" id="PF06985"/>
    </source>
</evidence>
<gene>
    <name evidence="3" type="ORF">PAC_09118</name>
</gene>
<dbReference type="AlphaFoldDB" id="A0A1L7X2I1"/>
<dbReference type="PROSITE" id="PS00018">
    <property type="entry name" value="EF_HAND_1"/>
    <property type="match status" value="1"/>
</dbReference>
<dbReference type="PANTHER" id="PTHR24148">
    <property type="entry name" value="ANKYRIN REPEAT DOMAIN-CONTAINING PROTEIN 39 HOMOLOG-RELATED"/>
    <property type="match status" value="1"/>
</dbReference>
<reference evidence="3 4" key="1">
    <citation type="submission" date="2016-03" db="EMBL/GenBank/DDBJ databases">
        <authorList>
            <person name="Ploux O."/>
        </authorList>
    </citation>
    <scope>NUCLEOTIDE SEQUENCE [LARGE SCALE GENOMIC DNA]</scope>
    <source>
        <strain evidence="3 4">UAMH 11012</strain>
    </source>
</reference>
<feature type="region of interest" description="Disordered" evidence="1">
    <location>
        <begin position="57"/>
        <end position="81"/>
    </location>
</feature>
<organism evidence="3 4">
    <name type="scientific">Phialocephala subalpina</name>
    <dbReference type="NCBI Taxonomy" id="576137"/>
    <lineage>
        <taxon>Eukaryota</taxon>
        <taxon>Fungi</taxon>
        <taxon>Dikarya</taxon>
        <taxon>Ascomycota</taxon>
        <taxon>Pezizomycotina</taxon>
        <taxon>Leotiomycetes</taxon>
        <taxon>Helotiales</taxon>
        <taxon>Mollisiaceae</taxon>
        <taxon>Phialocephala</taxon>
        <taxon>Phialocephala fortinii species complex</taxon>
    </lineage>
</organism>
<proteinExistence type="predicted"/>
<accession>A0A1L7X2I1</accession>
<dbReference type="InterPro" id="IPR052895">
    <property type="entry name" value="HetReg/Transcr_Mod"/>
</dbReference>
<sequence>MERNVEDRMARQLSNTDRSDTDAASTFPVFTAFFHPSDMVKYFKNYITSQMSPESLERFESPRMHGEVRRAPSRTCDDTRGSKLYQVPEGLETICDEDSDGELQLKEIGYGTSDALHIVRCMMDLALGTSQDGHKCEIDSPENEKGKHKAASAGIYESLGLKESQMRLIDLMPGEPTDPIRVTVFNVDSLVFNAYKIMDGTKGLSYQALSYVWATDKGDITISANDTPFRISANLGHALACLRRSDASRTLWVDAICINQKDEEEKTGQVSMMDRIYRNADDVLIYLGLESDDSNIVMDYLEADDLDFPELTEERANTQSPGPCAERTSSLPARVAVAWTKTGSCGPRMRSFVGLGGRGCGLSKRSSWPNATLYDKTTPTCIRLQEIMGMDTRGKRTQIDELMNWSRSTEALLFTVDPRPSSAENHNLSSFLALCAPRNSTDARDRIFALSGMLDPLCRAVLAPNYSVPTQHVFLLATIYVLTQKCSSDPFNSYGFNRIVGYPSWSLDFTKPSPHESKYWFAGYGKAHWYSKRLQPAVHNQVLALSGIEIDVVQRACNLDENASNFEVLTALWQREKLIDENTPSRVLPDSAAPAVPDFCLFPPCKGDEDDTVDQLRRGLKDKEAEERFRDGLQSFIRPDCEIPGSAHFHCEVMKIISTLISDYASSVDCENWEDSQLPYSRAQQTRLLLLITSYIMSPEFMQAAVFELTELESFIANVTLDEADLAPSADASNLDHEGSDPKYPFLGAAFRAANRREELDMMKDMAQDMASLCHALVVSHVESETPSDATDIDEAERSLFSGYALALASLHDISKRCTCSSGRQEMYRAKMAALSRGIALEKEMFEQVFVMLQKQRRTEDFFGEKLVVRRQYTGMFLTQIGFLGVSFQHEPGFQEGDKVVLMDGFLAPVVLRVEDAGDRFVMKTRVYVSGIDQVDAECLLELDVFRRRTFEIV</sequence>
<evidence type="ECO:0000313" key="3">
    <source>
        <dbReference type="EMBL" id="CZR59226.1"/>
    </source>
</evidence>
<dbReference type="OrthoDB" id="5029321at2759"/>